<dbReference type="PANTHER" id="PTHR46599:SF3">
    <property type="entry name" value="PIGGYBAC TRANSPOSABLE ELEMENT-DERIVED PROTEIN 4"/>
    <property type="match status" value="1"/>
</dbReference>
<comment type="caution">
    <text evidence="2">The sequence shown here is derived from an EMBL/GenBank/DDBJ whole genome shotgun (WGS) entry which is preliminary data.</text>
</comment>
<feature type="domain" description="PiggyBac transposable element-derived protein" evidence="1">
    <location>
        <begin position="1"/>
        <end position="74"/>
    </location>
</feature>
<evidence type="ECO:0000313" key="2">
    <source>
        <dbReference type="EMBL" id="KAL0830017.1"/>
    </source>
</evidence>
<sequence length="231" mass="27642">MLMTRNRRLTIEKHWSTNPFLNSSIYKTLMSRNRYTMLLGMLHFSRPGTRQPDDLIISKINYYFTHRITHMENWYSSPKLFNFLASRGIGACGTVKKTRKEKSKFRTSLKKGQRDVKLTSRIMAVKWHDKKDVTKYFRVTALRCIRKVTKWYKKHFFHIIDLHLLNSFHYLKVLREDKKSRFEKYQLSVITQIVLKYCRDRTLPVTARVKDQPTRLLGNIAQHMLTLIPNS</sequence>
<dbReference type="InterPro" id="IPR029526">
    <property type="entry name" value="PGBD"/>
</dbReference>
<gene>
    <name evidence="2" type="ORF">ABMA28_003475</name>
</gene>
<dbReference type="PANTHER" id="PTHR46599">
    <property type="entry name" value="PIGGYBAC TRANSPOSABLE ELEMENT-DERIVED PROTEIN 4"/>
    <property type="match status" value="1"/>
</dbReference>
<dbReference type="Pfam" id="PF13843">
    <property type="entry name" value="DDE_Tnp_1_7"/>
    <property type="match status" value="1"/>
</dbReference>
<proteinExistence type="predicted"/>
<reference evidence="2 3" key="1">
    <citation type="submission" date="2024-06" db="EMBL/GenBank/DDBJ databases">
        <title>A chromosome-level genome assembly of beet webworm, Loxostege sticticalis.</title>
        <authorList>
            <person name="Zhang Y."/>
        </authorList>
    </citation>
    <scope>NUCLEOTIDE SEQUENCE [LARGE SCALE GENOMIC DNA]</scope>
    <source>
        <strain evidence="2">AQ028</strain>
        <tissue evidence="2">Male pupae</tissue>
    </source>
</reference>
<accession>A0ABD0SW87</accession>
<dbReference type="AlphaFoldDB" id="A0ABD0SW87"/>
<dbReference type="EMBL" id="JBEDNZ010000014">
    <property type="protein sequence ID" value="KAL0830017.1"/>
    <property type="molecule type" value="Genomic_DNA"/>
</dbReference>
<dbReference type="Proteomes" id="UP001549921">
    <property type="component" value="Unassembled WGS sequence"/>
</dbReference>
<evidence type="ECO:0000313" key="3">
    <source>
        <dbReference type="Proteomes" id="UP001549921"/>
    </source>
</evidence>
<name>A0ABD0SW87_LOXSC</name>
<evidence type="ECO:0000259" key="1">
    <source>
        <dbReference type="Pfam" id="PF13843"/>
    </source>
</evidence>
<protein>
    <recommendedName>
        <fullName evidence="1">PiggyBac transposable element-derived protein domain-containing protein</fullName>
    </recommendedName>
</protein>
<organism evidence="2 3">
    <name type="scientific">Loxostege sticticalis</name>
    <name type="common">Beet webworm moth</name>
    <dbReference type="NCBI Taxonomy" id="481309"/>
    <lineage>
        <taxon>Eukaryota</taxon>
        <taxon>Metazoa</taxon>
        <taxon>Ecdysozoa</taxon>
        <taxon>Arthropoda</taxon>
        <taxon>Hexapoda</taxon>
        <taxon>Insecta</taxon>
        <taxon>Pterygota</taxon>
        <taxon>Neoptera</taxon>
        <taxon>Endopterygota</taxon>
        <taxon>Lepidoptera</taxon>
        <taxon>Glossata</taxon>
        <taxon>Ditrysia</taxon>
        <taxon>Pyraloidea</taxon>
        <taxon>Crambidae</taxon>
        <taxon>Pyraustinae</taxon>
        <taxon>Loxostege</taxon>
    </lineage>
</organism>